<keyword evidence="3" id="KW-1185">Reference proteome</keyword>
<dbReference type="AlphaFoldDB" id="A0ABC8JDG4"/>
<feature type="region of interest" description="Disordered" evidence="1">
    <location>
        <begin position="17"/>
        <end position="58"/>
    </location>
</feature>
<reference evidence="2 3" key="1">
    <citation type="submission" date="2022-03" db="EMBL/GenBank/DDBJ databases">
        <authorList>
            <person name="Macdonald S."/>
            <person name="Ahmed S."/>
            <person name="Newling K."/>
        </authorList>
    </citation>
    <scope>NUCLEOTIDE SEQUENCE [LARGE SCALE GENOMIC DNA]</scope>
</reference>
<evidence type="ECO:0000313" key="3">
    <source>
        <dbReference type="Proteomes" id="UP001642260"/>
    </source>
</evidence>
<name>A0ABC8JDG4_ERUVS</name>
<gene>
    <name evidence="2" type="ORF">ERUC_LOCUS9835</name>
</gene>
<dbReference type="Proteomes" id="UP001642260">
    <property type="component" value="Unassembled WGS sequence"/>
</dbReference>
<evidence type="ECO:0000313" key="2">
    <source>
        <dbReference type="EMBL" id="CAH8323250.1"/>
    </source>
</evidence>
<dbReference type="PANTHER" id="PTHR34657:SF9">
    <property type="entry name" value="EMBRYO SAC DEVELOPMENT ARREST PROTEIN"/>
    <property type="match status" value="1"/>
</dbReference>
<sequence>MNTKTMRLPPRRMLTSDKRILPNVVVTDKPTETAVTNPPQPPPPPSMKSILKKTPTAAESAGSKQLLAGYLAHEYLNKGTFFGEQWNPTRSESESRKSEAMDEIEVSEHKRRRYVEVADILKVDGAFMPGIINPSQLAQSLKL</sequence>
<dbReference type="EMBL" id="CAKOAT010098488">
    <property type="protein sequence ID" value="CAH8323250.1"/>
    <property type="molecule type" value="Genomic_DNA"/>
</dbReference>
<feature type="region of interest" description="Disordered" evidence="1">
    <location>
        <begin position="82"/>
        <end position="104"/>
    </location>
</feature>
<protein>
    <submittedName>
        <fullName evidence="2">Uncharacterized protein</fullName>
    </submittedName>
</protein>
<proteinExistence type="predicted"/>
<evidence type="ECO:0000256" key="1">
    <source>
        <dbReference type="SAM" id="MobiDB-lite"/>
    </source>
</evidence>
<dbReference type="PANTHER" id="PTHR34657">
    <property type="entry name" value="EMBRYO SAC DEVELOPMENT ARREST 6"/>
    <property type="match status" value="1"/>
</dbReference>
<organism evidence="2 3">
    <name type="scientific">Eruca vesicaria subsp. sativa</name>
    <name type="common">Garden rocket</name>
    <name type="synonym">Eruca sativa</name>
    <dbReference type="NCBI Taxonomy" id="29727"/>
    <lineage>
        <taxon>Eukaryota</taxon>
        <taxon>Viridiplantae</taxon>
        <taxon>Streptophyta</taxon>
        <taxon>Embryophyta</taxon>
        <taxon>Tracheophyta</taxon>
        <taxon>Spermatophyta</taxon>
        <taxon>Magnoliopsida</taxon>
        <taxon>eudicotyledons</taxon>
        <taxon>Gunneridae</taxon>
        <taxon>Pentapetalae</taxon>
        <taxon>rosids</taxon>
        <taxon>malvids</taxon>
        <taxon>Brassicales</taxon>
        <taxon>Brassicaceae</taxon>
        <taxon>Brassiceae</taxon>
        <taxon>Eruca</taxon>
    </lineage>
</organism>
<feature type="compositionally biased region" description="Basic and acidic residues" evidence="1">
    <location>
        <begin position="91"/>
        <end position="100"/>
    </location>
</feature>
<accession>A0ABC8JDG4</accession>
<comment type="caution">
    <text evidence="2">The sequence shown here is derived from an EMBL/GenBank/DDBJ whole genome shotgun (WGS) entry which is preliminary data.</text>
</comment>